<dbReference type="Proteomes" id="UP000815325">
    <property type="component" value="Unassembled WGS sequence"/>
</dbReference>
<evidence type="ECO:0000259" key="2">
    <source>
        <dbReference type="Pfam" id="PF22494"/>
    </source>
</evidence>
<dbReference type="Pfam" id="PF22494">
    <property type="entry name" value="choice_anch_I"/>
    <property type="match status" value="1"/>
</dbReference>
<comment type="caution">
    <text evidence="3">The sequence shown here is derived from an EMBL/GenBank/DDBJ whole genome shotgun (WGS) entry which is preliminary data.</text>
</comment>
<reference evidence="3" key="1">
    <citation type="submission" date="2017-08" db="EMBL/GenBank/DDBJ databases">
        <authorList>
            <person name="Polle J.E."/>
            <person name="Barry K."/>
            <person name="Cushman J."/>
            <person name="Schmutz J."/>
            <person name="Tran D."/>
            <person name="Hathwaick L.T."/>
            <person name="Yim W.C."/>
            <person name="Jenkins J."/>
            <person name="Mckie-Krisberg Z.M."/>
            <person name="Prochnik S."/>
            <person name="Lindquist E."/>
            <person name="Dockter R.B."/>
            <person name="Adam C."/>
            <person name="Molina H."/>
            <person name="Bunkerborg J."/>
            <person name="Jin E."/>
            <person name="Buchheim M."/>
            <person name="Magnuson J."/>
        </authorList>
    </citation>
    <scope>NUCLEOTIDE SEQUENCE</scope>
    <source>
        <strain evidence="3">CCAP 19/18</strain>
    </source>
</reference>
<dbReference type="SUPFAM" id="SSF63825">
    <property type="entry name" value="YWTD domain"/>
    <property type="match status" value="1"/>
</dbReference>
<feature type="signal peptide" evidence="1">
    <location>
        <begin position="1"/>
        <end position="25"/>
    </location>
</feature>
<dbReference type="NCBIfam" id="NF038117">
    <property type="entry name" value="choice_anch_I"/>
    <property type="match status" value="1"/>
</dbReference>
<dbReference type="InterPro" id="IPR055188">
    <property type="entry name" value="Choice_anch_I"/>
</dbReference>
<evidence type="ECO:0000313" key="3">
    <source>
        <dbReference type="EMBL" id="KAF5827254.1"/>
    </source>
</evidence>
<accession>A0ABQ7FY72</accession>
<proteinExistence type="predicted"/>
<feature type="chain" id="PRO_5045788456" description="Choice-of-anchor I domain-containing protein" evidence="1">
    <location>
        <begin position="26"/>
        <end position="769"/>
    </location>
</feature>
<keyword evidence="1" id="KW-0732">Signal</keyword>
<dbReference type="PANTHER" id="PTHR46928:SF1">
    <property type="entry name" value="MESENCHYME-SPECIFIC CELL SURFACE GLYCOPROTEIN"/>
    <property type="match status" value="1"/>
</dbReference>
<keyword evidence="4" id="KW-1185">Reference proteome</keyword>
<evidence type="ECO:0000256" key="1">
    <source>
        <dbReference type="SAM" id="SignalP"/>
    </source>
</evidence>
<evidence type="ECO:0000313" key="4">
    <source>
        <dbReference type="Proteomes" id="UP000815325"/>
    </source>
</evidence>
<dbReference type="InterPro" id="IPR052956">
    <property type="entry name" value="Mesenchyme-surface_protein"/>
</dbReference>
<protein>
    <recommendedName>
        <fullName evidence="2">Choice-of-anchor I domain-containing protein</fullName>
    </recommendedName>
</protein>
<dbReference type="EMBL" id="MU070548">
    <property type="protein sequence ID" value="KAF5827254.1"/>
    <property type="molecule type" value="Genomic_DNA"/>
</dbReference>
<dbReference type="Gene3D" id="2.130.10.10">
    <property type="entry name" value="YVTN repeat-like/Quinoprotein amine dehydrogenase"/>
    <property type="match status" value="1"/>
</dbReference>
<dbReference type="InterPro" id="IPR015943">
    <property type="entry name" value="WD40/YVTN_repeat-like_dom_sf"/>
</dbReference>
<sequence length="769" mass="83163">MPSAPWQACGLILTLVTFAAQHAAAMSFASPSMGKDVMMSRVGKYESGVVDDGSMEIVAYDAETRTVAVVDASAEAPGITLLDVSDPSDPKSSGVTISYKNGDAGDGVGTPNSVVFHRSMLIVGAAATDKTKNGYVTFWNLDGEKLGQVEASGCALPDNVVVNDDGSKVYVACEGEPSDGANSGPLEDPANPEGAIGVVTVTYNNDGQFQSAVSSKTISLQRYIDGLSDAAFNTLKEDGFTLDGRVPKDMAAIDMEPEYIALGGGKAYVALQENNAIAVVDLETEEVTDIWPMGHKDWSNMLIDISGEDENGNDAIDRQKWPYLWGLYQPDTIVYHTIKGKGYLFTANEGDAKDNFEMEVQELADDQFDPEHFPDPATTKQEHNMGKLKINPFCGLKNGYDNSTGVKNQGPYSYLCSYGGRSFSIIDTETGKMVADTGDDLEDQVYKEAMMLKDAGEPFCFNCDNDENDPGRSDNKGCEPEAIEVFTENGRTFVAVGLERQSSIVVYEVTEPETPVFMRYYNNRNYDPSFGKVTPQNAPQMGMLGPEMCPYCPKQCDNRAADEGLTYFLPCNAMEMLYEQLSAVAAADPTHNPKLQQKGGVDAAAIANALPYRDSNGQPVFCQMLSDAEVSGEQQCLVCRANVKVSSMREHVGSHILQGHVGSDACGFCGSTSCSPYLTGNGQAGKPEGCAAFVKFSSKPCERDRTACNNHLMECPAGCKVVVWKYSLAAHLAAKHPQRQQLEQKQPFILGSKEQQHMDRVAKNVHAPC</sequence>
<gene>
    <name evidence="3" type="ORF">DUNSADRAFT_1061</name>
</gene>
<organism evidence="3 4">
    <name type="scientific">Dunaliella salina</name>
    <name type="common">Green alga</name>
    <name type="synonym">Protococcus salinus</name>
    <dbReference type="NCBI Taxonomy" id="3046"/>
    <lineage>
        <taxon>Eukaryota</taxon>
        <taxon>Viridiplantae</taxon>
        <taxon>Chlorophyta</taxon>
        <taxon>core chlorophytes</taxon>
        <taxon>Chlorophyceae</taxon>
        <taxon>CS clade</taxon>
        <taxon>Chlamydomonadales</taxon>
        <taxon>Dunaliellaceae</taxon>
        <taxon>Dunaliella</taxon>
    </lineage>
</organism>
<dbReference type="PANTHER" id="PTHR46928">
    <property type="entry name" value="MESENCHYME-SPECIFIC CELL SURFACE GLYCOPROTEIN"/>
    <property type="match status" value="1"/>
</dbReference>
<feature type="domain" description="Choice-of-anchor I" evidence="2">
    <location>
        <begin position="50"/>
        <end position="535"/>
    </location>
</feature>
<name>A0ABQ7FY72_DUNSA</name>